<evidence type="ECO:0000313" key="2">
    <source>
        <dbReference type="Proteomes" id="UP001243286"/>
    </source>
</evidence>
<dbReference type="InterPro" id="IPR004195">
    <property type="entry name" value="Head_decoration_D"/>
</dbReference>
<dbReference type="Pfam" id="PF02924">
    <property type="entry name" value="HDPD"/>
    <property type="match status" value="1"/>
</dbReference>
<sequence length="124" mass="13337">MKQLIETVDQSNSDELIYDTTHPLSTKGVELKLNQGVLLRGTVLGIVTATGKAVPVDKEAVDGSNKADCVLANDVDTNTTGTLVEVAYSSGSFNRKAMFVGAGDIVEDHELRLREVGIYLKDKL</sequence>
<protein>
    <submittedName>
        <fullName evidence="1">Head decoration protein</fullName>
    </submittedName>
</protein>
<reference evidence="1 2" key="1">
    <citation type="submission" date="2023-04" db="EMBL/GenBank/DDBJ databases">
        <title>Antarctic isolates genomes.</title>
        <authorList>
            <person name="Dimov S.G."/>
        </authorList>
    </citation>
    <scope>NUCLEOTIDE SEQUENCE [LARGE SCALE GENOMIC DNA]</scope>
    <source>
        <strain evidence="1 2">AL19</strain>
    </source>
</reference>
<gene>
    <name evidence="1" type="ORF">QK289_04115</name>
</gene>
<dbReference type="Gene3D" id="2.40.300.10">
    <property type="entry name" value="Head decoration protein D"/>
    <property type="match status" value="1"/>
</dbReference>
<dbReference type="RefSeq" id="WP_282354738.1">
    <property type="nucleotide sequence ID" value="NZ_JASBQV010000004.1"/>
</dbReference>
<keyword evidence="2" id="KW-1185">Reference proteome</keyword>
<accession>A0ABT6R046</accession>
<dbReference type="Proteomes" id="UP001243286">
    <property type="component" value="Unassembled WGS sequence"/>
</dbReference>
<organism evidence="1 2">
    <name type="scientific">Exiguobacterium antarcticum</name>
    <dbReference type="NCBI Taxonomy" id="132920"/>
    <lineage>
        <taxon>Bacteria</taxon>
        <taxon>Bacillati</taxon>
        <taxon>Bacillota</taxon>
        <taxon>Bacilli</taxon>
        <taxon>Bacillales</taxon>
        <taxon>Bacillales Family XII. Incertae Sedis</taxon>
        <taxon>Exiguobacterium</taxon>
    </lineage>
</organism>
<evidence type="ECO:0000313" key="1">
    <source>
        <dbReference type="EMBL" id="MDI3234183.1"/>
    </source>
</evidence>
<comment type="caution">
    <text evidence="1">The sequence shown here is derived from an EMBL/GenBank/DDBJ whole genome shotgun (WGS) entry which is preliminary data.</text>
</comment>
<name>A0ABT6R046_9BACL</name>
<proteinExistence type="predicted"/>
<dbReference type="EMBL" id="JASBQV010000004">
    <property type="protein sequence ID" value="MDI3234183.1"/>
    <property type="molecule type" value="Genomic_DNA"/>
</dbReference>